<gene>
    <name evidence="3" type="ORF">HNR39_003865</name>
</gene>
<dbReference type="InterPro" id="IPR004629">
    <property type="entry name" value="WecG_TagA_CpsF"/>
</dbReference>
<dbReference type="RefSeq" id="WP_168054684.1">
    <property type="nucleotide sequence ID" value="NZ_JAAOZT010000005.1"/>
</dbReference>
<dbReference type="NCBIfam" id="TIGR00696">
    <property type="entry name" value="wecG_tagA_cpsF"/>
    <property type="match status" value="1"/>
</dbReference>
<dbReference type="PANTHER" id="PTHR34136:SF1">
    <property type="entry name" value="UDP-N-ACETYL-D-MANNOSAMINURONIC ACID TRANSFERASE"/>
    <property type="match status" value="1"/>
</dbReference>
<dbReference type="CDD" id="cd06533">
    <property type="entry name" value="Glyco_transf_WecG_TagA"/>
    <property type="match status" value="1"/>
</dbReference>
<evidence type="ECO:0000313" key="3">
    <source>
        <dbReference type="EMBL" id="MBB5202003.1"/>
    </source>
</evidence>
<keyword evidence="4" id="KW-1185">Reference proteome</keyword>
<dbReference type="GO" id="GO:0016758">
    <property type="term" value="F:hexosyltransferase activity"/>
    <property type="evidence" value="ECO:0007669"/>
    <property type="project" value="TreeGrafter"/>
</dbReference>
<dbReference type="Proteomes" id="UP000571084">
    <property type="component" value="Unassembled WGS sequence"/>
</dbReference>
<dbReference type="PANTHER" id="PTHR34136">
    <property type="match status" value="1"/>
</dbReference>
<organism evidence="3 4">
    <name type="scientific">Glaciimonas immobilis</name>
    <dbReference type="NCBI Taxonomy" id="728004"/>
    <lineage>
        <taxon>Bacteria</taxon>
        <taxon>Pseudomonadati</taxon>
        <taxon>Pseudomonadota</taxon>
        <taxon>Betaproteobacteria</taxon>
        <taxon>Burkholderiales</taxon>
        <taxon>Oxalobacteraceae</taxon>
        <taxon>Glaciimonas</taxon>
    </lineage>
</organism>
<reference evidence="3 4" key="1">
    <citation type="submission" date="2020-08" db="EMBL/GenBank/DDBJ databases">
        <title>Genomic Encyclopedia of Type Strains, Phase IV (KMG-IV): sequencing the most valuable type-strain genomes for metagenomic binning, comparative biology and taxonomic classification.</title>
        <authorList>
            <person name="Goeker M."/>
        </authorList>
    </citation>
    <scope>NUCLEOTIDE SEQUENCE [LARGE SCALE GENOMIC DNA]</scope>
    <source>
        <strain evidence="3 4">DSM 23240</strain>
    </source>
</reference>
<dbReference type="EC" id="2.4.1.-" evidence="3"/>
<dbReference type="AlphaFoldDB" id="A0A840RWN7"/>
<evidence type="ECO:0000313" key="4">
    <source>
        <dbReference type="Proteomes" id="UP000571084"/>
    </source>
</evidence>
<keyword evidence="1 3" id="KW-0328">Glycosyltransferase</keyword>
<evidence type="ECO:0000256" key="2">
    <source>
        <dbReference type="ARBA" id="ARBA00022679"/>
    </source>
</evidence>
<comment type="caution">
    <text evidence="3">The sequence shown here is derived from an EMBL/GenBank/DDBJ whole genome shotgun (WGS) entry which is preliminary data.</text>
</comment>
<proteinExistence type="predicted"/>
<name>A0A840RWN7_9BURK</name>
<protein>
    <submittedName>
        <fullName evidence="3">Beta-1,4-glucosyltransferase</fullName>
        <ecNumber evidence="3">2.4.1.-</ecNumber>
    </submittedName>
</protein>
<accession>A0A840RWN7</accession>
<evidence type="ECO:0000256" key="1">
    <source>
        <dbReference type="ARBA" id="ARBA00022676"/>
    </source>
</evidence>
<sequence>MSDEKCIPIAGYPVSKTTSPVLARYLRQTVKKEKKVSLFFANTNFIVQCRYLLGTMKGDSVTIVNDGIGMDIAAFLFRRDRFQENLNGTDFIPYFFSGLARPLRVFMLGGKPEVLAKAAHHVRVTLGQTVVGTCDGYTGIEHDHAELVTAINLSQAEVVLVALGNPIQEEWILLSRQMLHANVVIGVGALFDFWSGDKTRAPDFLQRTRLEWLYRLCLEPQRLLRRYTIDIMRFLLLCRKHRADVSNRHTRPAGNLKV</sequence>
<keyword evidence="2 3" id="KW-0808">Transferase</keyword>
<dbReference type="Pfam" id="PF03808">
    <property type="entry name" value="Glyco_tran_WecG"/>
    <property type="match status" value="1"/>
</dbReference>
<dbReference type="EMBL" id="JACHHQ010000009">
    <property type="protein sequence ID" value="MBB5202003.1"/>
    <property type="molecule type" value="Genomic_DNA"/>
</dbReference>